<keyword evidence="3" id="KW-1185">Reference proteome</keyword>
<gene>
    <name evidence="2" type="ORF">HCZ30_15615</name>
</gene>
<proteinExistence type="predicted"/>
<evidence type="ECO:0000313" key="2">
    <source>
        <dbReference type="EMBL" id="NIY73858.1"/>
    </source>
</evidence>
<dbReference type="SUPFAM" id="SSF101801">
    <property type="entry name" value="Surface presentation of antigens (SPOA)"/>
    <property type="match status" value="1"/>
</dbReference>
<dbReference type="InterPro" id="IPR001543">
    <property type="entry name" value="FliN-like_C"/>
</dbReference>
<comment type="caution">
    <text evidence="2">The sequence shown here is derived from an EMBL/GenBank/DDBJ whole genome shotgun (WGS) entry which is preliminary data.</text>
</comment>
<evidence type="ECO:0000313" key="3">
    <source>
        <dbReference type="Proteomes" id="UP000709466"/>
    </source>
</evidence>
<feature type="domain" description="Flagellar motor switch protein FliN-like C-terminal" evidence="1">
    <location>
        <begin position="207"/>
        <end position="276"/>
    </location>
</feature>
<dbReference type="Pfam" id="PF01052">
    <property type="entry name" value="FliMN_C"/>
    <property type="match status" value="1"/>
</dbReference>
<organism evidence="2 3">
    <name type="scientific">Marivivens donghaensis</name>
    <dbReference type="NCBI Taxonomy" id="1699413"/>
    <lineage>
        <taxon>Bacteria</taxon>
        <taxon>Pseudomonadati</taxon>
        <taxon>Pseudomonadota</taxon>
        <taxon>Alphaproteobacteria</taxon>
        <taxon>Rhodobacterales</taxon>
        <taxon>Paracoccaceae</taxon>
        <taxon>Marivivens group</taxon>
        <taxon>Marivivens</taxon>
    </lineage>
</organism>
<evidence type="ECO:0000259" key="1">
    <source>
        <dbReference type="Pfam" id="PF01052"/>
    </source>
</evidence>
<sequence>MIKQMLRDKAEPPDRVYLTPVRALRLAAERAAERSIGMSAVVADVEQTAMTIDQLAGALADDTLLVQCVRGGEAVGFVGLDLQMRAAVVETRTSGQVMPKDAPSREVTRADHALNAVFVQQLLTELLEYCEGTELADWIIGAATGRPLASPRTLAMEFDDIRYSVVRLTLSLVAGRDGIIWVALPEPQVAVVAEVNSDWQEMLEAQVMASAASINVVLSRISVPITQIARLSVGDVLPLSGAGVEAVSLEGPGGRQVGQARLGQLAGQRAIRLEAITQREMTEMPYTQQRLQQP</sequence>
<protein>
    <submittedName>
        <fullName evidence="2">FliM/FliN family flagellar motor switch protein</fullName>
    </submittedName>
</protein>
<dbReference type="Proteomes" id="UP000709466">
    <property type="component" value="Unassembled WGS sequence"/>
</dbReference>
<dbReference type="Gene3D" id="2.30.330.10">
    <property type="entry name" value="SpoA-like"/>
    <property type="match status" value="1"/>
</dbReference>
<dbReference type="RefSeq" id="WP_167639244.1">
    <property type="nucleotide sequence ID" value="NZ_JAATOP010000015.1"/>
</dbReference>
<keyword evidence="2" id="KW-0282">Flagellum</keyword>
<accession>A0ABX0W4R2</accession>
<dbReference type="EMBL" id="JAATOP010000015">
    <property type="protein sequence ID" value="NIY73858.1"/>
    <property type="molecule type" value="Genomic_DNA"/>
</dbReference>
<reference evidence="2 3" key="1">
    <citation type="submission" date="2020-03" db="EMBL/GenBank/DDBJ databases">
        <title>Bacterial isolates of synthetic phycosphere.</title>
        <authorList>
            <person name="Fu H."/>
            <person name="Moran M.A."/>
        </authorList>
    </citation>
    <scope>NUCLEOTIDE SEQUENCE [LARGE SCALE GENOMIC DNA]</scope>
    <source>
        <strain evidence="2 3">HF1</strain>
    </source>
</reference>
<dbReference type="InterPro" id="IPR036429">
    <property type="entry name" value="SpoA-like_sf"/>
</dbReference>
<keyword evidence="2" id="KW-0966">Cell projection</keyword>
<name>A0ABX0W4R2_9RHOB</name>
<keyword evidence="2" id="KW-0969">Cilium</keyword>